<gene>
    <name evidence="14" type="ORF">J2S74_003940</name>
</gene>
<evidence type="ECO:0000256" key="8">
    <source>
        <dbReference type="ARBA" id="ARBA00022833"/>
    </source>
</evidence>
<dbReference type="InterPro" id="IPR008915">
    <property type="entry name" value="Peptidase_M50"/>
</dbReference>
<keyword evidence="15" id="KW-1185">Reference proteome</keyword>
<dbReference type="GO" id="GO:0016787">
    <property type="term" value="F:hydrolase activity"/>
    <property type="evidence" value="ECO:0007669"/>
    <property type="project" value="UniProtKB-KW"/>
</dbReference>
<evidence type="ECO:0000256" key="12">
    <source>
        <dbReference type="SAM" id="Phobius"/>
    </source>
</evidence>
<evidence type="ECO:0000256" key="6">
    <source>
        <dbReference type="ARBA" id="ARBA00022723"/>
    </source>
</evidence>
<keyword evidence="11 12" id="KW-0472">Membrane</keyword>
<evidence type="ECO:0000256" key="11">
    <source>
        <dbReference type="ARBA" id="ARBA00023136"/>
    </source>
</evidence>
<dbReference type="CDD" id="cd06161">
    <property type="entry name" value="S2P-M50_SpoIVFB"/>
    <property type="match status" value="1"/>
</dbReference>
<feature type="transmembrane region" description="Helical" evidence="12">
    <location>
        <begin position="114"/>
        <end position="131"/>
    </location>
</feature>
<evidence type="ECO:0000256" key="4">
    <source>
        <dbReference type="ARBA" id="ARBA00022670"/>
    </source>
</evidence>
<evidence type="ECO:0000256" key="5">
    <source>
        <dbReference type="ARBA" id="ARBA00022692"/>
    </source>
</evidence>
<proteinExistence type="inferred from homology"/>
<dbReference type="EC" id="3.4.24.-" evidence="14"/>
<feature type="domain" description="Peptidase M50" evidence="13">
    <location>
        <begin position="30"/>
        <end position="102"/>
    </location>
</feature>
<reference evidence="14 15" key="1">
    <citation type="submission" date="2023-07" db="EMBL/GenBank/DDBJ databases">
        <title>Genomic Encyclopedia of Type Strains, Phase IV (KMG-IV): sequencing the most valuable type-strain genomes for metagenomic binning, comparative biology and taxonomic classification.</title>
        <authorList>
            <person name="Goeker M."/>
        </authorList>
    </citation>
    <scope>NUCLEOTIDE SEQUENCE [LARGE SCALE GENOMIC DNA]</scope>
    <source>
        <strain evidence="14 15">DSM 9768</strain>
    </source>
</reference>
<keyword evidence="14" id="KW-0813">Transport</keyword>
<keyword evidence="10" id="KW-0482">Metalloprotease</keyword>
<evidence type="ECO:0000256" key="7">
    <source>
        <dbReference type="ARBA" id="ARBA00022801"/>
    </source>
</evidence>
<dbReference type="PANTHER" id="PTHR39188">
    <property type="entry name" value="MEMBRANE-ASSOCIATED ZINC METALLOPROTEASE M50B"/>
    <property type="match status" value="1"/>
</dbReference>
<organism evidence="14 15">
    <name type="scientific">Evansella vedderi</name>
    <dbReference type="NCBI Taxonomy" id="38282"/>
    <lineage>
        <taxon>Bacteria</taxon>
        <taxon>Bacillati</taxon>
        <taxon>Bacillota</taxon>
        <taxon>Bacilli</taxon>
        <taxon>Bacillales</taxon>
        <taxon>Bacillaceae</taxon>
        <taxon>Evansella</taxon>
    </lineage>
</organism>
<comment type="caution">
    <text evidence="14">The sequence shown here is derived from an EMBL/GenBank/DDBJ whole genome shotgun (WGS) entry which is preliminary data.</text>
</comment>
<keyword evidence="5 12" id="KW-0812">Transmembrane</keyword>
<accession>A0ABT9ZZX9</accession>
<evidence type="ECO:0000256" key="1">
    <source>
        <dbReference type="ARBA" id="ARBA00001947"/>
    </source>
</evidence>
<dbReference type="EMBL" id="JAUSUG010000017">
    <property type="protein sequence ID" value="MDQ0256520.1"/>
    <property type="molecule type" value="Genomic_DNA"/>
</dbReference>
<feature type="transmembrane region" description="Helical" evidence="12">
    <location>
        <begin position="12"/>
        <end position="39"/>
    </location>
</feature>
<comment type="subcellular location">
    <subcellularLocation>
        <location evidence="2">Membrane</location>
        <topology evidence="2">Multi-pass membrane protein</topology>
    </subcellularLocation>
</comment>
<dbReference type="Proteomes" id="UP001230005">
    <property type="component" value="Unassembled WGS sequence"/>
</dbReference>
<keyword evidence="6" id="KW-0479">Metal-binding</keyword>
<keyword evidence="7 14" id="KW-0378">Hydrolase</keyword>
<feature type="transmembrane region" description="Helical" evidence="12">
    <location>
        <begin position="162"/>
        <end position="190"/>
    </location>
</feature>
<keyword evidence="8" id="KW-0862">Zinc</keyword>
<comment type="similarity">
    <text evidence="3">Belongs to the peptidase M50B family.</text>
</comment>
<keyword evidence="4" id="KW-0645">Protease</keyword>
<dbReference type="PANTHER" id="PTHR39188:SF3">
    <property type="entry name" value="STAGE IV SPORULATION PROTEIN FB"/>
    <property type="match status" value="1"/>
</dbReference>
<sequence>MISLLKKIHIHPVFWGILGIGGLTGLFKEILMLFFIVLVHELGHSYMAYRFRWRIKKITLLPFGGMAETEEYGNRPVREEILVTINGPLQHLWLIGGSFLLLQTPIWSTADHKIFIFHNLTILLFNLLPILPLDGGRLLFSAHSYFFPFHKAYHITYFSSGILLSLLSLFALSIIPFHLNLIVVIMFLWLHHYLEWKQRHFIFLRFLIERNREKPKGKESWVPISPTSTVADAAKLVNRQRYHYFTIAKGVYIDEDKVLDAFFDGEKRLLPIGKLI</sequence>
<evidence type="ECO:0000259" key="13">
    <source>
        <dbReference type="Pfam" id="PF02163"/>
    </source>
</evidence>
<evidence type="ECO:0000256" key="3">
    <source>
        <dbReference type="ARBA" id="ARBA00007931"/>
    </source>
</evidence>
<name>A0ABT9ZZX9_9BACI</name>
<protein>
    <submittedName>
        <fullName evidence="14">Stage IV sporulation protein FB</fullName>
        <ecNumber evidence="14">3.4.24.-</ecNumber>
    </submittedName>
</protein>
<dbReference type="Pfam" id="PF02163">
    <property type="entry name" value="Peptidase_M50"/>
    <property type="match status" value="1"/>
</dbReference>
<evidence type="ECO:0000256" key="10">
    <source>
        <dbReference type="ARBA" id="ARBA00023049"/>
    </source>
</evidence>
<dbReference type="RefSeq" id="WP_307328766.1">
    <property type="nucleotide sequence ID" value="NZ_JAUSUG010000017.1"/>
</dbReference>
<evidence type="ECO:0000256" key="9">
    <source>
        <dbReference type="ARBA" id="ARBA00022989"/>
    </source>
</evidence>
<evidence type="ECO:0000313" key="15">
    <source>
        <dbReference type="Proteomes" id="UP001230005"/>
    </source>
</evidence>
<comment type="cofactor">
    <cofactor evidence="1">
        <name>Zn(2+)</name>
        <dbReference type="ChEBI" id="CHEBI:29105"/>
    </cofactor>
</comment>
<evidence type="ECO:0000256" key="2">
    <source>
        <dbReference type="ARBA" id="ARBA00004141"/>
    </source>
</evidence>
<evidence type="ECO:0000313" key="14">
    <source>
        <dbReference type="EMBL" id="MDQ0256520.1"/>
    </source>
</evidence>
<keyword evidence="14" id="KW-0762">Sugar transport</keyword>
<keyword evidence="9 12" id="KW-1133">Transmembrane helix</keyword>